<gene>
    <name evidence="3" type="ORF">JRO89_XSUnG0123000</name>
</gene>
<evidence type="ECO:0000256" key="1">
    <source>
        <dbReference type="ARBA" id="ARBA00022737"/>
    </source>
</evidence>
<dbReference type="InterPro" id="IPR046960">
    <property type="entry name" value="PPR_At4g14850-like_plant"/>
</dbReference>
<feature type="repeat" description="PPR" evidence="2">
    <location>
        <begin position="184"/>
        <end position="218"/>
    </location>
</feature>
<reference evidence="3 4" key="1">
    <citation type="submission" date="2021-02" db="EMBL/GenBank/DDBJ databases">
        <title>Plant Genome Project.</title>
        <authorList>
            <person name="Zhang R.-G."/>
        </authorList>
    </citation>
    <scope>NUCLEOTIDE SEQUENCE [LARGE SCALE GENOMIC DNA]</scope>
    <source>
        <tissue evidence="3">Leaves</tissue>
    </source>
</reference>
<dbReference type="InterPro" id="IPR046848">
    <property type="entry name" value="E_motif"/>
</dbReference>
<sequence>MKRLVNSLSVQKPSIKTLITQNHHPQALKSSLSLFSPLLTDQIYSLFIKKGHPLDSLLSTTLISHFTKLGDFSRAFSFLFDTRNPDIISYNALLSGLARFRQSGDVSVLFYELRYLGLEPDAFTLSSLVRACESLEENEIVHGVCFRLGFNCGAFLVSGLVENYSKSGDIVSAEKCFRECLGADNVVYTALVCGYVWNGEFEKSRDVFMKMSGFGFELNEFSLTAVVGALFDVQEGEQIHVFGVKTGLLCNHLNNAIMNMYVRCAKKLDAVKVFDEITDPDVVSWTERIGAASDGVEALELFKFLRFNGFDMNEYTMTNVLSAISGQRLWKPGKQIQALCYKAGFLKMVSVGNALIYMYGKSGLIDDARRVFDDMICRDSVSWNSLIAGYSENGFVGQAIGLFNSMRDFSVQPNNYTLASILEAVSNSKSPKQAMQIHSHIIKVGFLLDDSMVSCLITTYGKCSWISESKRIYSEIDTKNAIHVNAVASALVLSGCLADALEFFRNVWGSFVEVDSSTLSIILKICGAITDLEHGRSIHSLAVKTRIYQHSFVESAVIDMYCKCGSIEDAEKAFWFTSTDNLAAWNAMIMGYAQQGCYHEASNLFNKMSRFGLKPDEITYLGVLTSCCHAGLVREAYTYLDRMFELHGVIPQLEHYACMVDLLGRVGLLEDAKKTMDQMPIPPDAHIWQILLSACNICGNVDLGRVAASKLLELEPNNESAYILLSNLYASAGMWNAVGKLRKEMKEKLLHKEPGSSWIQVSGSTQYFFAGDTLHPQSKEIYKELMTLYEQMLASPELDKLVLFLDDLSACKFKILIEDPGIPLSIGAHLERVKKSETGMCNQSRVGRHASKLPSVQDSLRTNSRQIKSIRLLMVSGSMLWRVVDDLRCQS</sequence>
<dbReference type="Pfam" id="PF20431">
    <property type="entry name" value="E_motif"/>
    <property type="match status" value="1"/>
</dbReference>
<name>A0ABQ8GYD8_9ROSI</name>
<keyword evidence="4" id="KW-1185">Reference proteome</keyword>
<evidence type="ECO:0000313" key="4">
    <source>
        <dbReference type="Proteomes" id="UP000827721"/>
    </source>
</evidence>
<dbReference type="Gene3D" id="1.25.40.10">
    <property type="entry name" value="Tetratricopeptide repeat domain"/>
    <property type="match status" value="6"/>
</dbReference>
<evidence type="ECO:0000256" key="2">
    <source>
        <dbReference type="PROSITE-ProRule" id="PRU00708"/>
    </source>
</evidence>
<evidence type="ECO:0000313" key="3">
    <source>
        <dbReference type="EMBL" id="KAH7521062.1"/>
    </source>
</evidence>
<proteinExistence type="predicted"/>
<evidence type="ECO:0008006" key="5">
    <source>
        <dbReference type="Google" id="ProtNLM"/>
    </source>
</evidence>
<dbReference type="Proteomes" id="UP000827721">
    <property type="component" value="Unassembled WGS sequence"/>
</dbReference>
<dbReference type="InterPro" id="IPR002885">
    <property type="entry name" value="PPR_rpt"/>
</dbReference>
<dbReference type="Pfam" id="PF20430">
    <property type="entry name" value="Eplus_motif"/>
    <property type="match status" value="1"/>
</dbReference>
<dbReference type="InterPro" id="IPR011990">
    <property type="entry name" value="TPR-like_helical_dom_sf"/>
</dbReference>
<dbReference type="EMBL" id="JAFEMO010000307">
    <property type="protein sequence ID" value="KAH7521062.1"/>
    <property type="molecule type" value="Genomic_DNA"/>
</dbReference>
<dbReference type="SUPFAM" id="SSF48452">
    <property type="entry name" value="TPR-like"/>
    <property type="match status" value="1"/>
</dbReference>
<feature type="repeat" description="PPR" evidence="2">
    <location>
        <begin position="379"/>
        <end position="413"/>
    </location>
</feature>
<organism evidence="3 4">
    <name type="scientific">Xanthoceras sorbifolium</name>
    <dbReference type="NCBI Taxonomy" id="99658"/>
    <lineage>
        <taxon>Eukaryota</taxon>
        <taxon>Viridiplantae</taxon>
        <taxon>Streptophyta</taxon>
        <taxon>Embryophyta</taxon>
        <taxon>Tracheophyta</taxon>
        <taxon>Spermatophyta</taxon>
        <taxon>Magnoliopsida</taxon>
        <taxon>eudicotyledons</taxon>
        <taxon>Gunneridae</taxon>
        <taxon>Pentapetalae</taxon>
        <taxon>rosids</taxon>
        <taxon>malvids</taxon>
        <taxon>Sapindales</taxon>
        <taxon>Sapindaceae</taxon>
        <taxon>Xanthoceroideae</taxon>
        <taxon>Xanthoceras</taxon>
    </lineage>
</organism>
<protein>
    <recommendedName>
        <fullName evidence="5">Pentatricopeptide repeat-containing protein</fullName>
    </recommendedName>
</protein>
<accession>A0ABQ8GYD8</accession>
<keyword evidence="1" id="KW-0677">Repeat</keyword>
<dbReference type="Pfam" id="PF01535">
    <property type="entry name" value="PPR"/>
    <property type="match status" value="4"/>
</dbReference>
<dbReference type="NCBIfam" id="TIGR00756">
    <property type="entry name" value="PPR"/>
    <property type="match status" value="4"/>
</dbReference>
<dbReference type="InterPro" id="IPR046849">
    <property type="entry name" value="E2_motif"/>
</dbReference>
<dbReference type="PROSITE" id="PS51375">
    <property type="entry name" value="PPR"/>
    <property type="match status" value="4"/>
</dbReference>
<feature type="repeat" description="PPR" evidence="2">
    <location>
        <begin position="581"/>
        <end position="615"/>
    </location>
</feature>
<feature type="repeat" description="PPR" evidence="2">
    <location>
        <begin position="86"/>
        <end position="120"/>
    </location>
</feature>
<dbReference type="Pfam" id="PF13041">
    <property type="entry name" value="PPR_2"/>
    <property type="match status" value="2"/>
</dbReference>
<comment type="caution">
    <text evidence="3">The sequence shown here is derived from an EMBL/GenBank/DDBJ whole genome shotgun (WGS) entry which is preliminary data.</text>
</comment>
<dbReference type="PANTHER" id="PTHR47926">
    <property type="entry name" value="PENTATRICOPEPTIDE REPEAT-CONTAINING PROTEIN"/>
    <property type="match status" value="1"/>
</dbReference>